<dbReference type="InterPro" id="IPR012337">
    <property type="entry name" value="RNaseH-like_sf"/>
</dbReference>
<dbReference type="SUPFAM" id="SSF53098">
    <property type="entry name" value="Ribonuclease H-like"/>
    <property type="match status" value="1"/>
</dbReference>
<dbReference type="EMBL" id="JBHTIW010000014">
    <property type="protein sequence ID" value="MFD0921675.1"/>
    <property type="molecule type" value="Genomic_DNA"/>
</dbReference>
<dbReference type="CDD" id="cd06127">
    <property type="entry name" value="DEDDh"/>
    <property type="match status" value="1"/>
</dbReference>
<sequence length="260" mass="28568">MINSAATWADGSLLAFDLETTGTDTAVDRVVTATVVSIRPGREPITRTWLADPGVEIPAESTEIHGISTEHARQHGRPAVDVVAEVAAALAEEWSPDTPLCVFNAVFDLSMLHAELRRHHGRDLELGGPVVDPLCIDRHVDRYRKGKRTLGALCEHHRVRHDGAHTSTGDALAAARVAWRLARDYPAEVGQVPLDVLHTRQIEWHRTRTLGFADYLERQGRRAADPAEAAELARRAAGVRMEADHWPLRTEPLPETAVGA</sequence>
<dbReference type="SMART" id="SM00479">
    <property type="entry name" value="EXOIII"/>
    <property type="match status" value="1"/>
</dbReference>
<evidence type="ECO:0000259" key="1">
    <source>
        <dbReference type="SMART" id="SM00479"/>
    </source>
</evidence>
<dbReference type="NCBIfam" id="NF005927">
    <property type="entry name" value="PRK07942.1"/>
    <property type="match status" value="1"/>
</dbReference>
<keyword evidence="2" id="KW-0540">Nuclease</keyword>
<name>A0ABW3FWN1_9PSEU</name>
<evidence type="ECO:0000313" key="3">
    <source>
        <dbReference type="Proteomes" id="UP001597018"/>
    </source>
</evidence>
<keyword evidence="2" id="KW-0269">Exonuclease</keyword>
<protein>
    <submittedName>
        <fullName evidence="2">Exonuclease domain-containing protein</fullName>
    </submittedName>
</protein>
<organism evidence="2 3">
    <name type="scientific">Saccharopolyspora rosea</name>
    <dbReference type="NCBI Taxonomy" id="524884"/>
    <lineage>
        <taxon>Bacteria</taxon>
        <taxon>Bacillati</taxon>
        <taxon>Actinomycetota</taxon>
        <taxon>Actinomycetes</taxon>
        <taxon>Pseudonocardiales</taxon>
        <taxon>Pseudonocardiaceae</taxon>
        <taxon>Saccharopolyspora</taxon>
    </lineage>
</organism>
<comment type="caution">
    <text evidence="2">The sequence shown here is derived from an EMBL/GenBank/DDBJ whole genome shotgun (WGS) entry which is preliminary data.</text>
</comment>
<reference evidence="3" key="1">
    <citation type="journal article" date="2019" name="Int. J. Syst. Evol. Microbiol.">
        <title>The Global Catalogue of Microorganisms (GCM) 10K type strain sequencing project: providing services to taxonomists for standard genome sequencing and annotation.</title>
        <authorList>
            <consortium name="The Broad Institute Genomics Platform"/>
            <consortium name="The Broad Institute Genome Sequencing Center for Infectious Disease"/>
            <person name="Wu L."/>
            <person name="Ma J."/>
        </authorList>
    </citation>
    <scope>NUCLEOTIDE SEQUENCE [LARGE SCALE GENOMIC DNA]</scope>
    <source>
        <strain evidence="3">CCUG 56401</strain>
    </source>
</reference>
<dbReference type="Pfam" id="PF00929">
    <property type="entry name" value="RNase_T"/>
    <property type="match status" value="1"/>
</dbReference>
<dbReference type="Gene3D" id="3.30.420.10">
    <property type="entry name" value="Ribonuclease H-like superfamily/Ribonuclease H"/>
    <property type="match status" value="1"/>
</dbReference>
<dbReference type="GO" id="GO:0004527">
    <property type="term" value="F:exonuclease activity"/>
    <property type="evidence" value="ECO:0007669"/>
    <property type="project" value="UniProtKB-KW"/>
</dbReference>
<gene>
    <name evidence="2" type="ORF">ACFQ16_18165</name>
</gene>
<proteinExistence type="predicted"/>
<keyword evidence="3" id="KW-1185">Reference proteome</keyword>
<dbReference type="RefSeq" id="WP_345600369.1">
    <property type="nucleotide sequence ID" value="NZ_BAABLT010000006.1"/>
</dbReference>
<dbReference type="InterPro" id="IPR013520">
    <property type="entry name" value="Ribonucl_H"/>
</dbReference>
<keyword evidence="2" id="KW-0378">Hydrolase</keyword>
<evidence type="ECO:0000313" key="2">
    <source>
        <dbReference type="EMBL" id="MFD0921675.1"/>
    </source>
</evidence>
<accession>A0ABW3FWN1</accession>
<feature type="domain" description="Exonuclease" evidence="1">
    <location>
        <begin position="12"/>
        <end position="187"/>
    </location>
</feature>
<dbReference type="InterPro" id="IPR036397">
    <property type="entry name" value="RNaseH_sf"/>
</dbReference>
<dbReference type="Proteomes" id="UP001597018">
    <property type="component" value="Unassembled WGS sequence"/>
</dbReference>